<dbReference type="PANTHER" id="PTHR11361">
    <property type="entry name" value="DNA MISMATCH REPAIR PROTEIN MUTS FAMILY MEMBER"/>
    <property type="match status" value="1"/>
</dbReference>
<dbReference type="GO" id="GO:0005524">
    <property type="term" value="F:ATP binding"/>
    <property type="evidence" value="ECO:0007669"/>
    <property type="project" value="UniProtKB-UniRule"/>
</dbReference>
<dbReference type="SUPFAM" id="SSF55271">
    <property type="entry name" value="DNA repair protein MutS, domain I"/>
    <property type="match status" value="1"/>
</dbReference>
<dbReference type="InterPro" id="IPR007695">
    <property type="entry name" value="DNA_mismatch_repair_MutS-lik_N"/>
</dbReference>
<evidence type="ECO:0000256" key="9">
    <source>
        <dbReference type="HAMAP-Rule" id="MF_00096"/>
    </source>
</evidence>
<comment type="caution">
    <text evidence="12">The sequence shown here is derived from an EMBL/GenBank/DDBJ whole genome shotgun (WGS) entry which is preliminary data.</text>
</comment>
<evidence type="ECO:0000313" key="13">
    <source>
        <dbReference type="Proteomes" id="UP000050417"/>
    </source>
</evidence>
<dbReference type="InterPro" id="IPR027417">
    <property type="entry name" value="P-loop_NTPase"/>
</dbReference>
<dbReference type="SMART" id="SM00533">
    <property type="entry name" value="MUTSd"/>
    <property type="match status" value="1"/>
</dbReference>
<dbReference type="Gene3D" id="3.40.1170.10">
    <property type="entry name" value="DNA repair protein MutS, domain I"/>
    <property type="match status" value="1"/>
</dbReference>
<evidence type="ECO:0000256" key="5">
    <source>
        <dbReference type="ARBA" id="ARBA00022840"/>
    </source>
</evidence>
<dbReference type="Gene3D" id="6.10.140.430">
    <property type="match status" value="1"/>
</dbReference>
<evidence type="ECO:0000256" key="6">
    <source>
        <dbReference type="ARBA" id="ARBA00023125"/>
    </source>
</evidence>
<dbReference type="InterPro" id="IPR016151">
    <property type="entry name" value="DNA_mismatch_repair_MutS_N"/>
</dbReference>
<dbReference type="FunFam" id="1.10.1420.10:FF:000001">
    <property type="entry name" value="DNA mismatch repair protein MutS"/>
    <property type="match status" value="1"/>
</dbReference>
<keyword evidence="13" id="KW-1185">Reference proteome</keyword>
<dbReference type="Pfam" id="PF00488">
    <property type="entry name" value="MutS_V"/>
    <property type="match status" value="1"/>
</dbReference>
<evidence type="ECO:0000313" key="12">
    <source>
        <dbReference type="EMBL" id="KPL77901.1"/>
    </source>
</evidence>
<dbReference type="HAMAP" id="MF_00096">
    <property type="entry name" value="MutS"/>
    <property type="match status" value="1"/>
</dbReference>
<dbReference type="SMART" id="SM00534">
    <property type="entry name" value="MUTSac"/>
    <property type="match status" value="1"/>
</dbReference>
<dbReference type="InterPro" id="IPR005748">
    <property type="entry name" value="DNA_mismatch_repair_MutS"/>
</dbReference>
<dbReference type="NCBIfam" id="NF003810">
    <property type="entry name" value="PRK05399.1"/>
    <property type="match status" value="1"/>
</dbReference>
<name>A0A0P6XCE4_9CHLR</name>
<organism evidence="12 13">
    <name type="scientific">Ornatilinea apprima</name>
    <dbReference type="NCBI Taxonomy" id="1134406"/>
    <lineage>
        <taxon>Bacteria</taxon>
        <taxon>Bacillati</taxon>
        <taxon>Chloroflexota</taxon>
        <taxon>Anaerolineae</taxon>
        <taxon>Anaerolineales</taxon>
        <taxon>Anaerolineaceae</taxon>
        <taxon>Ornatilinea</taxon>
    </lineage>
</organism>
<evidence type="ECO:0000256" key="2">
    <source>
        <dbReference type="ARBA" id="ARBA00021982"/>
    </source>
</evidence>
<dbReference type="Gene3D" id="3.30.420.110">
    <property type="entry name" value="MutS, connector domain"/>
    <property type="match status" value="1"/>
</dbReference>
<dbReference type="InterPro" id="IPR036187">
    <property type="entry name" value="DNA_mismatch_repair_MutS_sf"/>
</dbReference>
<dbReference type="CDD" id="cd03284">
    <property type="entry name" value="ABC_MutS1"/>
    <property type="match status" value="1"/>
</dbReference>
<dbReference type="InterPro" id="IPR045076">
    <property type="entry name" value="MutS"/>
</dbReference>
<dbReference type="InterPro" id="IPR036678">
    <property type="entry name" value="MutS_con_dom_sf"/>
</dbReference>
<keyword evidence="6 9" id="KW-0238">DNA-binding</keyword>
<evidence type="ECO:0000256" key="10">
    <source>
        <dbReference type="RuleBase" id="RU003756"/>
    </source>
</evidence>
<evidence type="ECO:0000256" key="1">
    <source>
        <dbReference type="ARBA" id="ARBA00006271"/>
    </source>
</evidence>
<dbReference type="EMBL" id="LGCL01000021">
    <property type="protein sequence ID" value="KPL77901.1"/>
    <property type="molecule type" value="Genomic_DNA"/>
</dbReference>
<dbReference type="OrthoDB" id="9802448at2"/>
<dbReference type="AlphaFoldDB" id="A0A0P6XCE4"/>
<dbReference type="InterPro" id="IPR000432">
    <property type="entry name" value="DNA_mismatch_repair_MutS_C"/>
</dbReference>
<dbReference type="GO" id="GO:0006298">
    <property type="term" value="P:mismatch repair"/>
    <property type="evidence" value="ECO:0007669"/>
    <property type="project" value="UniProtKB-UniRule"/>
</dbReference>
<dbReference type="NCBIfam" id="TIGR01070">
    <property type="entry name" value="mutS1"/>
    <property type="match status" value="1"/>
</dbReference>
<dbReference type="InterPro" id="IPR007861">
    <property type="entry name" value="DNA_mismatch_repair_MutS_clamp"/>
</dbReference>
<dbReference type="Pfam" id="PF05190">
    <property type="entry name" value="MutS_IV"/>
    <property type="match status" value="1"/>
</dbReference>
<dbReference type="PROSITE" id="PS00486">
    <property type="entry name" value="DNA_MISMATCH_REPAIR_2"/>
    <property type="match status" value="1"/>
</dbReference>
<protein>
    <recommendedName>
        <fullName evidence="2 9">DNA mismatch repair protein MutS</fullName>
    </recommendedName>
</protein>
<dbReference type="PIRSF" id="PIRSF037677">
    <property type="entry name" value="DNA_mis_repair_Msh6"/>
    <property type="match status" value="1"/>
</dbReference>
<keyword evidence="5 9" id="KW-0067">ATP-binding</keyword>
<dbReference type="Pfam" id="PF05192">
    <property type="entry name" value="MutS_III"/>
    <property type="match status" value="1"/>
</dbReference>
<dbReference type="SUPFAM" id="SSF52540">
    <property type="entry name" value="P-loop containing nucleoside triphosphate hydrolases"/>
    <property type="match status" value="1"/>
</dbReference>
<dbReference type="PANTHER" id="PTHR11361:SF34">
    <property type="entry name" value="DNA MISMATCH REPAIR PROTEIN MSH1, MITOCHONDRIAL"/>
    <property type="match status" value="1"/>
</dbReference>
<feature type="domain" description="DNA mismatch repair proteins mutS family" evidence="11">
    <location>
        <begin position="688"/>
        <end position="704"/>
    </location>
</feature>
<dbReference type="Proteomes" id="UP000050417">
    <property type="component" value="Unassembled WGS sequence"/>
</dbReference>
<accession>A0A0P6XCE4</accession>
<evidence type="ECO:0000256" key="8">
    <source>
        <dbReference type="ARBA" id="ARBA00024647"/>
    </source>
</evidence>
<dbReference type="Pfam" id="PF01624">
    <property type="entry name" value="MutS_I"/>
    <property type="match status" value="1"/>
</dbReference>
<evidence type="ECO:0000256" key="3">
    <source>
        <dbReference type="ARBA" id="ARBA00022741"/>
    </source>
</evidence>
<dbReference type="RefSeq" id="WP_075062559.1">
    <property type="nucleotide sequence ID" value="NZ_LGCL01000021.1"/>
</dbReference>
<reference evidence="12 13" key="1">
    <citation type="submission" date="2015-07" db="EMBL/GenBank/DDBJ databases">
        <title>Genome sequence of Ornatilinea apprima DSM 23815.</title>
        <authorList>
            <person name="Hemp J."/>
            <person name="Ward L.M."/>
            <person name="Pace L.A."/>
            <person name="Fischer W.W."/>
        </authorList>
    </citation>
    <scope>NUCLEOTIDE SEQUENCE [LARGE SCALE GENOMIC DNA]</scope>
    <source>
        <strain evidence="12 13">P3M-1</strain>
    </source>
</reference>
<proteinExistence type="inferred from homology"/>
<dbReference type="InterPro" id="IPR017261">
    <property type="entry name" value="DNA_mismatch_repair_MutS/MSH"/>
</dbReference>
<sequence>MIDDNVTPIRQQYLEIKKQYPDAILFFRLGDFYETFDEDAQVTSRELDIVLTSRNVAKGTRIPMAGIPHHAAENYLARLIEKGYHVAICEQVGDQPVKGLFPRKVTRVVTPGTILEPELLRGDQNNYLVSLVVLDSHAGIAYVDITTGEFSTTELDSPDLPSSLRAEMLRLKPAEILLAEGIHLNGDLPGHSSTWPSWRFEFARCEETIKSHFNVAALDGYGLRGKPLAIRAAGALLQYLQETQPAALKLLNSLSTYSLSEFMTLDAATRRNLELTETIRQGDTRGSLLSVLDRTITPMGKRLMRQWVSKPLLDIQTITQRQDCVEYFVQNGLLRAELREILSSFADLERLTNRVVSGSASPRDLVAMRSTLALIPGLAALFSAQSSPLQTALNQLYPLARELNLLQEAIQEDPPATLQHNGIIKPGFSSELDQIMVSSAHARDWISGLEVAERERTGIKTLKVGYNKVFGYYIEVTRANAESVPSEYIRKQTLVNAERFITPELKEYETLVLNASERIHEIETRVFRQVCADLASSSEHLLSTARTVAELDVLASLAETASLNNYIRPQIVAEPVLNILDGRHPVVELTLRGERFVPNDASFEAGEVVRVITGPNMSGKSTYLRQVALLVLMAQMGCFIPAREAAIGLVDRIFTRIGAQDEIHAGQSTFMVEMIETANILNHATTRSLLILDEVGRGTSTYDGVSIAWAMVEYLHNHPNLRARTLFATHYHELTQLSDLLPGVRNYNVAVSESEGKVIFLHKIVPGGADRSYGIHVAQLAGMPKPVIQRASEILKQLETTSGKAVRIDPQAPQQMALFPETNPLLEEIRKLDLNALSPIEALNKLYEWRKQFTGQQ</sequence>
<gene>
    <name evidence="9" type="primary">mutS</name>
    <name evidence="12" type="ORF">ADN00_08510</name>
</gene>
<dbReference type="Gene3D" id="1.10.1420.10">
    <property type="match status" value="2"/>
</dbReference>
<dbReference type="PATRIC" id="fig|1134406.4.peg.705"/>
<dbReference type="Pfam" id="PF05188">
    <property type="entry name" value="MutS_II"/>
    <property type="match status" value="1"/>
</dbReference>
<evidence type="ECO:0000256" key="4">
    <source>
        <dbReference type="ARBA" id="ARBA00022763"/>
    </source>
</evidence>
<keyword evidence="3 9" id="KW-0547">Nucleotide-binding</keyword>
<keyword evidence="7 9" id="KW-0234">DNA repair</keyword>
<dbReference type="InterPro" id="IPR007860">
    <property type="entry name" value="DNA_mmatch_repair_MutS_con_dom"/>
</dbReference>
<dbReference type="SUPFAM" id="SSF53150">
    <property type="entry name" value="DNA repair protein MutS, domain II"/>
    <property type="match status" value="1"/>
</dbReference>
<dbReference type="Gene3D" id="3.40.50.300">
    <property type="entry name" value="P-loop containing nucleotide triphosphate hydrolases"/>
    <property type="match status" value="1"/>
</dbReference>
<dbReference type="GO" id="GO:0030983">
    <property type="term" value="F:mismatched DNA binding"/>
    <property type="evidence" value="ECO:0007669"/>
    <property type="project" value="InterPro"/>
</dbReference>
<feature type="binding site" evidence="9">
    <location>
        <begin position="614"/>
        <end position="621"/>
    </location>
    <ligand>
        <name>ATP</name>
        <dbReference type="ChEBI" id="CHEBI:30616"/>
    </ligand>
</feature>
<comment type="function">
    <text evidence="8 9">This protein is involved in the repair of mismatches in DNA. It is possible that it carries out the mismatch recognition step. This protein has a weak ATPase activity.</text>
</comment>
<evidence type="ECO:0000256" key="7">
    <source>
        <dbReference type="ARBA" id="ARBA00023204"/>
    </source>
</evidence>
<comment type="similarity">
    <text evidence="1 9 10">Belongs to the DNA mismatch repair MutS family.</text>
</comment>
<evidence type="ECO:0000259" key="11">
    <source>
        <dbReference type="PROSITE" id="PS00486"/>
    </source>
</evidence>
<dbReference type="GO" id="GO:0003684">
    <property type="term" value="F:damaged DNA binding"/>
    <property type="evidence" value="ECO:0007669"/>
    <property type="project" value="UniProtKB-UniRule"/>
</dbReference>
<dbReference type="FunFam" id="3.40.50.300:FF:000870">
    <property type="entry name" value="MutS protein homolog 4"/>
    <property type="match status" value="1"/>
</dbReference>
<dbReference type="InterPro" id="IPR007696">
    <property type="entry name" value="DNA_mismatch_repair_MutS_core"/>
</dbReference>
<dbReference type="FunFam" id="3.40.1170.10:FF:000001">
    <property type="entry name" value="DNA mismatch repair protein MutS"/>
    <property type="match status" value="1"/>
</dbReference>
<dbReference type="STRING" id="1134406.ADN00_08510"/>
<dbReference type="GO" id="GO:0140664">
    <property type="term" value="F:ATP-dependent DNA damage sensor activity"/>
    <property type="evidence" value="ECO:0007669"/>
    <property type="project" value="InterPro"/>
</dbReference>
<keyword evidence="4 9" id="KW-0227">DNA damage</keyword>
<dbReference type="GO" id="GO:0005829">
    <property type="term" value="C:cytosol"/>
    <property type="evidence" value="ECO:0007669"/>
    <property type="project" value="TreeGrafter"/>
</dbReference>
<dbReference type="SUPFAM" id="SSF48334">
    <property type="entry name" value="DNA repair protein MutS, domain III"/>
    <property type="match status" value="1"/>
</dbReference>